<protein>
    <recommendedName>
        <fullName evidence="4">Lipoprotein</fullName>
    </recommendedName>
</protein>
<organism evidence="2 3">
    <name type="scientific">Exiguobacterium indicum</name>
    <dbReference type="NCBI Taxonomy" id="296995"/>
    <lineage>
        <taxon>Bacteria</taxon>
        <taxon>Bacillati</taxon>
        <taxon>Bacillota</taxon>
        <taxon>Bacilli</taxon>
        <taxon>Bacillales</taxon>
        <taxon>Bacillales Family XII. Incertae Sedis</taxon>
        <taxon>Exiguobacterium</taxon>
    </lineage>
</organism>
<proteinExistence type="predicted"/>
<feature type="chain" id="PRO_5039559392" description="Lipoprotein" evidence="1">
    <location>
        <begin position="19"/>
        <end position="199"/>
    </location>
</feature>
<evidence type="ECO:0000256" key="1">
    <source>
        <dbReference type="SAM" id="SignalP"/>
    </source>
</evidence>
<dbReference type="AlphaFoldDB" id="A0A0V8GH10"/>
<dbReference type="OrthoDB" id="2357385at2"/>
<dbReference type="EMBL" id="LNQL01000002">
    <property type="protein sequence ID" value="KSU49434.1"/>
    <property type="molecule type" value="Genomic_DNA"/>
</dbReference>
<gene>
    <name evidence="2" type="ORF">AS033_08685</name>
</gene>
<accession>A0A0V8GH10</accession>
<dbReference type="PROSITE" id="PS51257">
    <property type="entry name" value="PROKAR_LIPOPROTEIN"/>
    <property type="match status" value="1"/>
</dbReference>
<sequence>MKRRGRMLILFSSVFLIAGCTDEGGTTEQKKVEVKTTTHTNQTKHSILNPAQYERLFKYMNEHLKMDQFQLKASTIGADFTVVDQSLSFGKRRWLTVDGTIDTPSTQETLYFENQKQDTQLAIHFTYTDRYIGNDVVQYQSSDGYKGLNQKLSNQSDLLITSYKNILISVQQNSLNKVDPDTTQEAAKQVIQELKNVPV</sequence>
<reference evidence="2 3" key="1">
    <citation type="journal article" date="2015" name="Int. J. Syst. Evol. Microbiol.">
        <title>Exiguobacterium enclense sp. nov., isolated from sediment.</title>
        <authorList>
            <person name="Dastager S.G."/>
            <person name="Mawlankar R."/>
            <person name="Sonalkar V.V."/>
            <person name="Thorat M.N."/>
            <person name="Mual P."/>
            <person name="Verma A."/>
            <person name="Krishnamurthi S."/>
            <person name="Tang S.K."/>
            <person name="Li W.J."/>
        </authorList>
    </citation>
    <scope>NUCLEOTIDE SEQUENCE [LARGE SCALE GENOMIC DNA]</scope>
    <source>
        <strain evidence="2 3">NIO-1109</strain>
    </source>
</reference>
<dbReference type="RefSeq" id="WP_058265212.1">
    <property type="nucleotide sequence ID" value="NZ_FMYN01000002.1"/>
</dbReference>
<evidence type="ECO:0000313" key="3">
    <source>
        <dbReference type="Proteomes" id="UP000053797"/>
    </source>
</evidence>
<name>A0A0V8GH10_9BACL</name>
<evidence type="ECO:0008006" key="4">
    <source>
        <dbReference type="Google" id="ProtNLM"/>
    </source>
</evidence>
<feature type="signal peptide" evidence="1">
    <location>
        <begin position="1"/>
        <end position="18"/>
    </location>
</feature>
<comment type="caution">
    <text evidence="2">The sequence shown here is derived from an EMBL/GenBank/DDBJ whole genome shotgun (WGS) entry which is preliminary data.</text>
</comment>
<dbReference type="Proteomes" id="UP000053797">
    <property type="component" value="Unassembled WGS sequence"/>
</dbReference>
<evidence type="ECO:0000313" key="2">
    <source>
        <dbReference type="EMBL" id="KSU49434.1"/>
    </source>
</evidence>
<keyword evidence="1" id="KW-0732">Signal</keyword>